<dbReference type="Proteomes" id="UP001172680">
    <property type="component" value="Unassembled WGS sequence"/>
</dbReference>
<reference evidence="1" key="1">
    <citation type="submission" date="2022-10" db="EMBL/GenBank/DDBJ databases">
        <title>Culturing micro-colonial fungi from biological soil crusts in the Mojave desert and describing Neophaeococcomyces mojavensis, and introducing the new genera and species Taxawa tesnikishii.</title>
        <authorList>
            <person name="Kurbessoian T."/>
            <person name="Stajich J.E."/>
        </authorList>
    </citation>
    <scope>NUCLEOTIDE SEQUENCE</scope>
    <source>
        <strain evidence="1">JES_115</strain>
    </source>
</reference>
<protein>
    <submittedName>
        <fullName evidence="1">Uncharacterized protein</fullName>
    </submittedName>
</protein>
<organism evidence="1 2">
    <name type="scientific">Coniosporium tulheliwenetii</name>
    <dbReference type="NCBI Taxonomy" id="3383036"/>
    <lineage>
        <taxon>Eukaryota</taxon>
        <taxon>Fungi</taxon>
        <taxon>Dikarya</taxon>
        <taxon>Ascomycota</taxon>
        <taxon>Pezizomycotina</taxon>
        <taxon>Dothideomycetes</taxon>
        <taxon>Dothideomycetes incertae sedis</taxon>
        <taxon>Coniosporium</taxon>
    </lineage>
</organism>
<name>A0ACC2ZGQ8_9PEZI</name>
<gene>
    <name evidence="1" type="ORF">H2199_001997</name>
</gene>
<accession>A0ACC2ZGQ8</accession>
<evidence type="ECO:0000313" key="2">
    <source>
        <dbReference type="Proteomes" id="UP001172680"/>
    </source>
</evidence>
<evidence type="ECO:0000313" key="1">
    <source>
        <dbReference type="EMBL" id="KAJ9647011.1"/>
    </source>
</evidence>
<comment type="caution">
    <text evidence="1">The sequence shown here is derived from an EMBL/GenBank/DDBJ whole genome shotgun (WGS) entry which is preliminary data.</text>
</comment>
<dbReference type="EMBL" id="JAPDRP010000005">
    <property type="protein sequence ID" value="KAJ9647011.1"/>
    <property type="molecule type" value="Genomic_DNA"/>
</dbReference>
<proteinExistence type="predicted"/>
<sequence>MAPPHDALRLVVRKRVVDQGTPLRLLGRRRILQYLGVKRRWLYAMSLRLREQLGTRTSKTVWREDMADFVLGLLRNAAVKKLKWVFQHSNARLVVPCSNGIVSVESHDNVACVLDLCGSTTMRQFEAARARSEELAEKGDDLVEQVRKIRDWKRANLKEPMLGSELSVNPAPRLAPAVKHPPLQFETTPYRESEVPVYDLVGLLGKEHVVKLLAGTASVDAEFAVLKRSKQTVAAQTWLYKLQVYLA</sequence>
<keyword evidence="2" id="KW-1185">Reference proteome</keyword>